<dbReference type="OrthoDB" id="3352408at2759"/>
<keyword evidence="5" id="KW-1185">Reference proteome</keyword>
<protein>
    <recommendedName>
        <fullName evidence="3">Cation-transporting P-type ATPase N-terminal domain-containing protein</fullName>
    </recommendedName>
</protein>
<feature type="region of interest" description="Disordered" evidence="1">
    <location>
        <begin position="30"/>
        <end position="57"/>
    </location>
</feature>
<dbReference type="Gene3D" id="1.20.1110.10">
    <property type="entry name" value="Calcium-transporting ATPase, transmembrane domain"/>
    <property type="match status" value="1"/>
</dbReference>
<keyword evidence="2" id="KW-0472">Membrane</keyword>
<proteinExistence type="predicted"/>
<evidence type="ECO:0000256" key="1">
    <source>
        <dbReference type="SAM" id="MobiDB-lite"/>
    </source>
</evidence>
<accession>A0A6A6FCL0</accession>
<evidence type="ECO:0000259" key="3">
    <source>
        <dbReference type="SMART" id="SM00831"/>
    </source>
</evidence>
<dbReference type="Gene3D" id="2.70.150.10">
    <property type="entry name" value="Calcium-transporting ATPase, cytoplasmic transduction domain A"/>
    <property type="match status" value="1"/>
</dbReference>
<dbReference type="SUPFAM" id="SSF81665">
    <property type="entry name" value="Calcium ATPase, transmembrane domain M"/>
    <property type="match status" value="1"/>
</dbReference>
<gene>
    <name evidence="4" type="ORF">CERZMDRAFT_43500</name>
</gene>
<dbReference type="AlphaFoldDB" id="A0A6A6FCL0"/>
<name>A0A6A6FCL0_9PEZI</name>
<dbReference type="EMBL" id="ML992677">
    <property type="protein sequence ID" value="KAF2211219.1"/>
    <property type="molecule type" value="Genomic_DNA"/>
</dbReference>
<feature type="domain" description="Cation-transporting P-type ATPase N-terminal" evidence="3">
    <location>
        <begin position="13"/>
        <end position="77"/>
    </location>
</feature>
<dbReference type="SMART" id="SM00831">
    <property type="entry name" value="Cation_ATPase_N"/>
    <property type="match status" value="1"/>
</dbReference>
<keyword evidence="2" id="KW-1133">Transmembrane helix</keyword>
<evidence type="ECO:0000313" key="4">
    <source>
        <dbReference type="EMBL" id="KAF2211219.1"/>
    </source>
</evidence>
<sequence>MLPAHGNKPLSRPAHALTFDAVIEELGAHQDTGLSGSEAKQRRETYGNNDLGDGPGVQPGKILIRQVANAMTLACQSPFLIFLNPHAQRVSSGIGSYIEGGVVAAVIILNIVVGFR</sequence>
<feature type="transmembrane region" description="Helical" evidence="2">
    <location>
        <begin position="94"/>
        <end position="115"/>
    </location>
</feature>
<keyword evidence="2" id="KW-0812">Transmembrane</keyword>
<dbReference type="Pfam" id="PF00690">
    <property type="entry name" value="Cation_ATPase_N"/>
    <property type="match status" value="1"/>
</dbReference>
<evidence type="ECO:0000256" key="2">
    <source>
        <dbReference type="SAM" id="Phobius"/>
    </source>
</evidence>
<reference evidence="4" key="1">
    <citation type="journal article" date="2020" name="Stud. Mycol.">
        <title>101 Dothideomycetes genomes: a test case for predicting lifestyles and emergence of pathogens.</title>
        <authorList>
            <person name="Haridas S."/>
            <person name="Albert R."/>
            <person name="Binder M."/>
            <person name="Bloem J."/>
            <person name="Labutti K."/>
            <person name="Salamov A."/>
            <person name="Andreopoulos B."/>
            <person name="Baker S."/>
            <person name="Barry K."/>
            <person name="Bills G."/>
            <person name="Bluhm B."/>
            <person name="Cannon C."/>
            <person name="Castanera R."/>
            <person name="Culley D."/>
            <person name="Daum C."/>
            <person name="Ezra D."/>
            <person name="Gonzalez J."/>
            <person name="Henrissat B."/>
            <person name="Kuo A."/>
            <person name="Liang C."/>
            <person name="Lipzen A."/>
            <person name="Lutzoni F."/>
            <person name="Magnuson J."/>
            <person name="Mondo S."/>
            <person name="Nolan M."/>
            <person name="Ohm R."/>
            <person name="Pangilinan J."/>
            <person name="Park H.-J."/>
            <person name="Ramirez L."/>
            <person name="Alfaro M."/>
            <person name="Sun H."/>
            <person name="Tritt A."/>
            <person name="Yoshinaga Y."/>
            <person name="Zwiers L.-H."/>
            <person name="Turgeon B."/>
            <person name="Goodwin S."/>
            <person name="Spatafora J."/>
            <person name="Crous P."/>
            <person name="Grigoriev I."/>
        </authorList>
    </citation>
    <scope>NUCLEOTIDE SEQUENCE</scope>
    <source>
        <strain evidence="4">SCOH1-5</strain>
    </source>
</reference>
<organism evidence="4 5">
    <name type="scientific">Cercospora zeae-maydis SCOH1-5</name>
    <dbReference type="NCBI Taxonomy" id="717836"/>
    <lineage>
        <taxon>Eukaryota</taxon>
        <taxon>Fungi</taxon>
        <taxon>Dikarya</taxon>
        <taxon>Ascomycota</taxon>
        <taxon>Pezizomycotina</taxon>
        <taxon>Dothideomycetes</taxon>
        <taxon>Dothideomycetidae</taxon>
        <taxon>Mycosphaerellales</taxon>
        <taxon>Mycosphaerellaceae</taxon>
        <taxon>Cercospora</taxon>
    </lineage>
</organism>
<evidence type="ECO:0000313" key="5">
    <source>
        <dbReference type="Proteomes" id="UP000799539"/>
    </source>
</evidence>
<dbReference type="Proteomes" id="UP000799539">
    <property type="component" value="Unassembled WGS sequence"/>
</dbReference>
<dbReference type="InterPro" id="IPR004014">
    <property type="entry name" value="ATPase_P-typ_cation-transptr_N"/>
</dbReference>
<dbReference type="InterPro" id="IPR023298">
    <property type="entry name" value="ATPase_P-typ_TM_dom_sf"/>
</dbReference>